<dbReference type="PANTHER" id="PTHR35089:SF1">
    <property type="entry name" value="CHAPERONE PROTEIN SKP"/>
    <property type="match status" value="1"/>
</dbReference>
<keyword evidence="2" id="KW-0732">Signal</keyword>
<name>A0A9D5NYX5_XYLRU</name>
<accession>A0A9D5NYX5</accession>
<comment type="caution">
    <text evidence="5">The sequence shown here is derived from an EMBL/GenBank/DDBJ whole genome shotgun (WGS) entry which is preliminary data.</text>
</comment>
<dbReference type="PROSITE" id="PS51257">
    <property type="entry name" value="PROKAR_LIPOPROTEIN"/>
    <property type="match status" value="1"/>
</dbReference>
<dbReference type="SUPFAM" id="SSF111384">
    <property type="entry name" value="OmpH-like"/>
    <property type="match status" value="1"/>
</dbReference>
<evidence type="ECO:0000313" key="6">
    <source>
        <dbReference type="Proteomes" id="UP000806522"/>
    </source>
</evidence>
<evidence type="ECO:0000313" key="5">
    <source>
        <dbReference type="EMBL" id="MBE6270081.1"/>
    </source>
</evidence>
<evidence type="ECO:0000256" key="1">
    <source>
        <dbReference type="ARBA" id="ARBA00009091"/>
    </source>
</evidence>
<dbReference type="Pfam" id="PF03938">
    <property type="entry name" value="OmpH"/>
    <property type="match status" value="1"/>
</dbReference>
<dbReference type="GO" id="GO:0050821">
    <property type="term" value="P:protein stabilization"/>
    <property type="evidence" value="ECO:0007669"/>
    <property type="project" value="TreeGrafter"/>
</dbReference>
<feature type="coiled-coil region" evidence="3">
    <location>
        <begin position="101"/>
        <end position="139"/>
    </location>
</feature>
<dbReference type="InterPro" id="IPR024930">
    <property type="entry name" value="Skp_dom_sf"/>
</dbReference>
<dbReference type="GO" id="GO:0051082">
    <property type="term" value="F:unfolded protein binding"/>
    <property type="evidence" value="ECO:0007669"/>
    <property type="project" value="InterPro"/>
</dbReference>
<evidence type="ECO:0000256" key="2">
    <source>
        <dbReference type="ARBA" id="ARBA00022729"/>
    </source>
</evidence>
<dbReference type="SMART" id="SM00935">
    <property type="entry name" value="OmpH"/>
    <property type="match status" value="1"/>
</dbReference>
<dbReference type="Proteomes" id="UP000806522">
    <property type="component" value="Unassembled WGS sequence"/>
</dbReference>
<evidence type="ECO:0000256" key="4">
    <source>
        <dbReference type="SAM" id="MobiDB-lite"/>
    </source>
</evidence>
<dbReference type="PANTHER" id="PTHR35089">
    <property type="entry name" value="CHAPERONE PROTEIN SKP"/>
    <property type="match status" value="1"/>
</dbReference>
<protein>
    <submittedName>
        <fullName evidence="5">OmpH family outer membrane protein</fullName>
    </submittedName>
</protein>
<dbReference type="Gene3D" id="3.30.910.20">
    <property type="entry name" value="Skp domain"/>
    <property type="match status" value="1"/>
</dbReference>
<dbReference type="AlphaFoldDB" id="A0A9D5NYX5"/>
<dbReference type="GO" id="GO:0005829">
    <property type="term" value="C:cytosol"/>
    <property type="evidence" value="ECO:0007669"/>
    <property type="project" value="TreeGrafter"/>
</dbReference>
<feature type="compositionally biased region" description="Basic and acidic residues" evidence="4">
    <location>
        <begin position="194"/>
        <end position="207"/>
    </location>
</feature>
<proteinExistence type="inferred from homology"/>
<feature type="region of interest" description="Disordered" evidence="4">
    <location>
        <begin position="185"/>
        <end position="207"/>
    </location>
</feature>
<evidence type="ECO:0000256" key="3">
    <source>
        <dbReference type="SAM" id="Coils"/>
    </source>
</evidence>
<sequence>MKKYILPALAIAAMMVSCNNQSPKMDEQPATTSGEGLKIAYVEVDSLMTQYNFAKDYSVTLQKKSNNARNTLNQKGGALQAAMNNFQQKLNNNGFQSREQAASQQAAIQRQQNDLQELQARLENELANETAKFNEALRDSLQNFLKAYNEDKKFDLILSKAGDNILMGNKRLDITQDVINGLNKRYKPTAKPAATEKAEEKKAEEKK</sequence>
<organism evidence="5 6">
    <name type="scientific">Xylanibacter ruminicola</name>
    <name type="common">Prevotella ruminicola</name>
    <dbReference type="NCBI Taxonomy" id="839"/>
    <lineage>
        <taxon>Bacteria</taxon>
        <taxon>Pseudomonadati</taxon>
        <taxon>Bacteroidota</taxon>
        <taxon>Bacteroidia</taxon>
        <taxon>Bacteroidales</taxon>
        <taxon>Prevotellaceae</taxon>
        <taxon>Xylanibacter</taxon>
    </lineage>
</organism>
<dbReference type="InterPro" id="IPR005632">
    <property type="entry name" value="Chaperone_Skp"/>
</dbReference>
<comment type="similarity">
    <text evidence="1">Belongs to the Skp family.</text>
</comment>
<dbReference type="EMBL" id="SUYC01000003">
    <property type="protein sequence ID" value="MBE6270081.1"/>
    <property type="molecule type" value="Genomic_DNA"/>
</dbReference>
<keyword evidence="3" id="KW-0175">Coiled coil</keyword>
<gene>
    <name evidence="5" type="ORF">E7101_03915</name>
</gene>
<reference evidence="5" key="1">
    <citation type="submission" date="2019-04" db="EMBL/GenBank/DDBJ databases">
        <title>Evolution of Biomass-Degrading Anaerobic Consortia Revealed by Metagenomics.</title>
        <authorList>
            <person name="Peng X."/>
        </authorList>
    </citation>
    <scope>NUCLEOTIDE SEQUENCE</scope>
    <source>
        <strain evidence="5">SIG140</strain>
    </source>
</reference>